<evidence type="ECO:0000256" key="1">
    <source>
        <dbReference type="ARBA" id="ARBA00004496"/>
    </source>
</evidence>
<keyword evidence="4 6" id="KW-0802">TPR repeat</keyword>
<evidence type="ECO:0000313" key="9">
    <source>
        <dbReference type="Proteomes" id="UP000663853"/>
    </source>
</evidence>
<organism evidence="8 9">
    <name type="scientific">Rhizoctonia solani</name>
    <dbReference type="NCBI Taxonomy" id="456999"/>
    <lineage>
        <taxon>Eukaryota</taxon>
        <taxon>Fungi</taxon>
        <taxon>Dikarya</taxon>
        <taxon>Basidiomycota</taxon>
        <taxon>Agaricomycotina</taxon>
        <taxon>Agaricomycetes</taxon>
        <taxon>Cantharellales</taxon>
        <taxon>Ceratobasidiaceae</taxon>
        <taxon>Rhizoctonia</taxon>
    </lineage>
</organism>
<dbReference type="EMBL" id="CAJMXA010001522">
    <property type="protein sequence ID" value="CAE6462241.1"/>
    <property type="molecule type" value="Genomic_DNA"/>
</dbReference>
<evidence type="ECO:0000256" key="2">
    <source>
        <dbReference type="ARBA" id="ARBA00022490"/>
    </source>
</evidence>
<evidence type="ECO:0000313" key="8">
    <source>
        <dbReference type="EMBL" id="CAE6462241.1"/>
    </source>
</evidence>
<dbReference type="SMART" id="SM00028">
    <property type="entry name" value="TPR"/>
    <property type="match status" value="4"/>
</dbReference>
<dbReference type="GO" id="GO:0005929">
    <property type="term" value="C:cilium"/>
    <property type="evidence" value="ECO:0007669"/>
    <property type="project" value="TreeGrafter"/>
</dbReference>
<evidence type="ECO:0000256" key="4">
    <source>
        <dbReference type="ARBA" id="ARBA00022803"/>
    </source>
</evidence>
<evidence type="ECO:0000256" key="7">
    <source>
        <dbReference type="SAM" id="MobiDB-lite"/>
    </source>
</evidence>
<dbReference type="GO" id="GO:0003341">
    <property type="term" value="P:cilium movement"/>
    <property type="evidence" value="ECO:0007669"/>
    <property type="project" value="TreeGrafter"/>
</dbReference>
<comment type="subcellular location">
    <subcellularLocation>
        <location evidence="1">Cytoplasm</location>
    </subcellularLocation>
</comment>
<dbReference type="PANTHER" id="PTHR46630">
    <property type="entry name" value="TETRATRICOPEPTIDE REPEAT PROTEIN 29"/>
    <property type="match status" value="1"/>
</dbReference>
<comment type="caution">
    <text evidence="8">The sequence shown here is derived from an EMBL/GenBank/DDBJ whole genome shotgun (WGS) entry which is preliminary data.</text>
</comment>
<evidence type="ECO:0000256" key="5">
    <source>
        <dbReference type="ARBA" id="ARBA00040665"/>
    </source>
</evidence>
<dbReference type="InterPro" id="IPR019734">
    <property type="entry name" value="TPR_rpt"/>
</dbReference>
<dbReference type="AlphaFoldDB" id="A0A8H3BS37"/>
<proteinExistence type="predicted"/>
<dbReference type="Pfam" id="PF13424">
    <property type="entry name" value="TPR_12"/>
    <property type="match status" value="1"/>
</dbReference>
<dbReference type="InterPro" id="IPR011990">
    <property type="entry name" value="TPR-like_helical_dom_sf"/>
</dbReference>
<feature type="repeat" description="TPR" evidence="6">
    <location>
        <begin position="332"/>
        <end position="365"/>
    </location>
</feature>
<reference evidence="8" key="1">
    <citation type="submission" date="2021-01" db="EMBL/GenBank/DDBJ databases">
        <authorList>
            <person name="Kaushik A."/>
        </authorList>
    </citation>
    <scope>NUCLEOTIDE SEQUENCE</scope>
    <source>
        <strain evidence="8">AG6-10EEA</strain>
    </source>
</reference>
<name>A0A8H3BS37_9AGAM</name>
<sequence>MSLTISYEPPEGGKPWYVDVGLSESYESVVNEACGLWRNRLPSDEYIIGRYLARQITRHGETQWARMSEARFAQLVRDAPEDLEFRLELDIQTGRSHYRETSTPSSLGNLDPVENVLLLTSSPEMPPPMLNIEGNNYGSPSWTDDSSSVTETATNNTRTSIPTPLTPVSLITNSSGNNSMNNPISNPAPSILESPRRSTYAPSINRPAPSANATYEDALKAFFAGRFNDARVRFQLAADECHETGDALQEAECLLRLGMTCRHLKDYPNAILHLTNARTIYESLRDYRQELLQCERNLARVSEDQGNYQEASRAYQEIQANARTSGLQTQEAWCDYSLGRLYNRMRQYEDALRHLSQAIRISQALGNQEIEAYATEESGHSAERQQHRELAIQCYERALTMFRNRGRGRWTDNENRVKKRLEHLGVKQGRKGIGSFFGRRQSTSAT</sequence>
<dbReference type="PANTHER" id="PTHR46630:SF1">
    <property type="entry name" value="TETRATRICOPEPTIDE REPEAT PROTEIN 29"/>
    <property type="match status" value="1"/>
</dbReference>
<protein>
    <recommendedName>
        <fullName evidence="5">Tetratricopeptide repeat protein 29</fullName>
    </recommendedName>
</protein>
<keyword evidence="2" id="KW-0963">Cytoplasm</keyword>
<evidence type="ECO:0000256" key="3">
    <source>
        <dbReference type="ARBA" id="ARBA00022737"/>
    </source>
</evidence>
<dbReference type="Proteomes" id="UP000663853">
    <property type="component" value="Unassembled WGS sequence"/>
</dbReference>
<dbReference type="PROSITE" id="PS50005">
    <property type="entry name" value="TPR"/>
    <property type="match status" value="1"/>
</dbReference>
<dbReference type="Gene3D" id="1.25.40.10">
    <property type="entry name" value="Tetratricopeptide repeat domain"/>
    <property type="match status" value="1"/>
</dbReference>
<accession>A0A8H3BS37</accession>
<feature type="compositionally biased region" description="Polar residues" evidence="7">
    <location>
        <begin position="140"/>
        <end position="163"/>
    </location>
</feature>
<dbReference type="InterPro" id="IPR051476">
    <property type="entry name" value="Bac_ResReg_Asp_Phosphatase"/>
</dbReference>
<feature type="region of interest" description="Disordered" evidence="7">
    <location>
        <begin position="140"/>
        <end position="167"/>
    </location>
</feature>
<dbReference type="GO" id="GO:0005737">
    <property type="term" value="C:cytoplasm"/>
    <property type="evidence" value="ECO:0007669"/>
    <property type="project" value="UniProtKB-SubCell"/>
</dbReference>
<dbReference type="SUPFAM" id="SSF48452">
    <property type="entry name" value="TPR-like"/>
    <property type="match status" value="1"/>
</dbReference>
<keyword evidence="3" id="KW-0677">Repeat</keyword>
<gene>
    <name evidence="8" type="ORF">RDB_LOCUS63386</name>
</gene>
<evidence type="ECO:0000256" key="6">
    <source>
        <dbReference type="PROSITE-ProRule" id="PRU00339"/>
    </source>
</evidence>